<dbReference type="OrthoDB" id="9792692at2"/>
<dbReference type="CDD" id="cd01065">
    <property type="entry name" value="NAD_bind_Shikimate_DH"/>
    <property type="match status" value="1"/>
</dbReference>
<evidence type="ECO:0000259" key="10">
    <source>
        <dbReference type="Pfam" id="PF08501"/>
    </source>
</evidence>
<evidence type="ECO:0000259" key="9">
    <source>
        <dbReference type="Pfam" id="PF01488"/>
    </source>
</evidence>
<evidence type="ECO:0000256" key="1">
    <source>
        <dbReference type="ARBA" id="ARBA00004871"/>
    </source>
</evidence>
<evidence type="ECO:0000256" key="4">
    <source>
        <dbReference type="ARBA" id="ARBA00022857"/>
    </source>
</evidence>
<feature type="binding site" evidence="8">
    <location>
        <position position="223"/>
    </location>
    <ligand>
        <name>shikimate</name>
        <dbReference type="ChEBI" id="CHEBI:36208"/>
    </ligand>
</feature>
<comment type="pathway">
    <text evidence="1 8">Metabolic intermediate biosynthesis; chorismate biosynthesis; chorismate from D-erythrose 4-phosphate and phosphoenolpyruvate: step 4/7.</text>
</comment>
<gene>
    <name evidence="12" type="primary">aroE_2</name>
    <name evidence="8" type="synonym">aroE</name>
    <name evidence="12" type="ORF">HDIA_4650</name>
</gene>
<dbReference type="InterPro" id="IPR041121">
    <property type="entry name" value="SDH_C"/>
</dbReference>
<comment type="caution">
    <text evidence="8">Lacks conserved residue(s) required for the propagation of feature annotation.</text>
</comment>
<evidence type="ECO:0000256" key="2">
    <source>
        <dbReference type="ARBA" id="ARBA00012962"/>
    </source>
</evidence>
<dbReference type="GO" id="GO:0005829">
    <property type="term" value="C:cytosol"/>
    <property type="evidence" value="ECO:0007669"/>
    <property type="project" value="TreeGrafter"/>
</dbReference>
<dbReference type="InterPro" id="IPR006151">
    <property type="entry name" value="Shikm_DH/Glu-tRNA_Rdtase"/>
</dbReference>
<evidence type="ECO:0000256" key="3">
    <source>
        <dbReference type="ARBA" id="ARBA00022605"/>
    </source>
</evidence>
<feature type="binding site" evidence="8">
    <location>
        <begin position="18"/>
        <end position="20"/>
    </location>
    <ligand>
        <name>shikimate</name>
        <dbReference type="ChEBI" id="CHEBI:36208"/>
    </ligand>
</feature>
<dbReference type="GO" id="GO:0009073">
    <property type="term" value="P:aromatic amino acid family biosynthetic process"/>
    <property type="evidence" value="ECO:0007669"/>
    <property type="project" value="UniProtKB-KW"/>
</dbReference>
<dbReference type="Gene3D" id="3.40.50.720">
    <property type="entry name" value="NAD(P)-binding Rossmann-like Domain"/>
    <property type="match status" value="1"/>
</dbReference>
<evidence type="ECO:0000313" key="13">
    <source>
        <dbReference type="Proteomes" id="UP000223606"/>
    </source>
</evidence>
<comment type="similarity">
    <text evidence="8">Belongs to the shikimate dehydrogenase family.</text>
</comment>
<feature type="domain" description="Quinate/shikimate 5-dehydrogenase/glutamyl-tRNA reductase" evidence="9">
    <location>
        <begin position="128"/>
        <end position="196"/>
    </location>
</feature>
<feature type="binding site" evidence="8">
    <location>
        <position position="106"/>
    </location>
    <ligand>
        <name>shikimate</name>
        <dbReference type="ChEBI" id="CHEBI:36208"/>
    </ligand>
</feature>
<dbReference type="AlphaFoldDB" id="A0A2C9DE91"/>
<comment type="subunit">
    <text evidence="8">Homodimer.</text>
</comment>
<accession>A0A2C9DE91</accession>
<feature type="domain" description="Shikimate dehydrogenase substrate binding N-terminal" evidence="10">
    <location>
        <begin position="10"/>
        <end position="93"/>
    </location>
</feature>
<dbReference type="GO" id="GO:0050661">
    <property type="term" value="F:NADP binding"/>
    <property type="evidence" value="ECO:0007669"/>
    <property type="project" value="InterPro"/>
</dbReference>
<dbReference type="Pfam" id="PF18317">
    <property type="entry name" value="SDH_C"/>
    <property type="match status" value="1"/>
</dbReference>
<dbReference type="UniPathway" id="UPA00053">
    <property type="reaction ID" value="UER00087"/>
</dbReference>
<dbReference type="Gene3D" id="3.40.50.10860">
    <property type="entry name" value="Leucine Dehydrogenase, chain A, domain 1"/>
    <property type="match status" value="1"/>
</dbReference>
<keyword evidence="4 8" id="KW-0521">NADP</keyword>
<dbReference type="InterPro" id="IPR011342">
    <property type="entry name" value="Shikimate_DH"/>
</dbReference>
<name>A0A2C9DE91_9HYPH</name>
<dbReference type="GO" id="GO:0004764">
    <property type="term" value="F:shikimate 3-dehydrogenase (NADP+) activity"/>
    <property type="evidence" value="ECO:0007669"/>
    <property type="project" value="UniProtKB-UniRule"/>
</dbReference>
<keyword evidence="6 8" id="KW-0057">Aromatic amino acid biosynthesis</keyword>
<feature type="binding site" evidence="8">
    <location>
        <position position="65"/>
    </location>
    <ligand>
        <name>shikimate</name>
        <dbReference type="ChEBI" id="CHEBI:36208"/>
    </ligand>
</feature>
<keyword evidence="5 8" id="KW-0560">Oxidoreductase</keyword>
<dbReference type="InterPro" id="IPR036291">
    <property type="entry name" value="NAD(P)-bd_dom_sf"/>
</dbReference>
<dbReference type="RefSeq" id="WP_099558416.1">
    <property type="nucleotide sequence ID" value="NZ_LT960614.1"/>
</dbReference>
<dbReference type="NCBIfam" id="TIGR00507">
    <property type="entry name" value="aroE"/>
    <property type="match status" value="1"/>
</dbReference>
<evidence type="ECO:0000256" key="7">
    <source>
        <dbReference type="ARBA" id="ARBA00049442"/>
    </source>
</evidence>
<feature type="binding site" evidence="8">
    <location>
        <begin position="132"/>
        <end position="136"/>
    </location>
    <ligand>
        <name>NADP(+)</name>
        <dbReference type="ChEBI" id="CHEBI:58349"/>
    </ligand>
</feature>
<evidence type="ECO:0000256" key="5">
    <source>
        <dbReference type="ARBA" id="ARBA00023002"/>
    </source>
</evidence>
<dbReference type="GO" id="GO:0009423">
    <property type="term" value="P:chorismate biosynthetic process"/>
    <property type="evidence" value="ECO:0007669"/>
    <property type="project" value="UniProtKB-UniRule"/>
</dbReference>
<dbReference type="Proteomes" id="UP000223606">
    <property type="component" value="Chromosome 1"/>
</dbReference>
<keyword evidence="13" id="KW-1185">Reference proteome</keyword>
<evidence type="ECO:0000313" key="12">
    <source>
        <dbReference type="EMBL" id="SON58191.1"/>
    </source>
</evidence>
<dbReference type="EC" id="1.1.1.25" evidence="2 8"/>
<dbReference type="KEGG" id="hdi:HDIA_4650"/>
<keyword evidence="3 8" id="KW-0028">Amino-acid biosynthesis</keyword>
<feature type="binding site" evidence="8">
    <location>
        <position position="221"/>
    </location>
    <ligand>
        <name>NADP(+)</name>
        <dbReference type="ChEBI" id="CHEBI:58349"/>
    </ligand>
</feature>
<dbReference type="InterPro" id="IPR046346">
    <property type="entry name" value="Aminoacid_DH-like_N_sf"/>
</dbReference>
<evidence type="ECO:0000256" key="6">
    <source>
        <dbReference type="ARBA" id="ARBA00023141"/>
    </source>
</evidence>
<proteinExistence type="inferred from homology"/>
<dbReference type="GO" id="GO:0008652">
    <property type="term" value="P:amino acid biosynthetic process"/>
    <property type="evidence" value="ECO:0007669"/>
    <property type="project" value="UniProtKB-KW"/>
</dbReference>
<evidence type="ECO:0000259" key="11">
    <source>
        <dbReference type="Pfam" id="PF18317"/>
    </source>
</evidence>
<reference evidence="13" key="1">
    <citation type="submission" date="2017-09" db="EMBL/GenBank/DDBJ databases">
        <title>Genome sequence of Nannocystis excedens DSM 71.</title>
        <authorList>
            <person name="Blom J."/>
        </authorList>
    </citation>
    <scope>NUCLEOTIDE SEQUENCE [LARGE SCALE GENOMIC DNA]</scope>
    <source>
        <strain evidence="13">type strain: E19</strain>
    </source>
</reference>
<dbReference type="EMBL" id="LT960614">
    <property type="protein sequence ID" value="SON58191.1"/>
    <property type="molecule type" value="Genomic_DNA"/>
</dbReference>
<feature type="binding site" evidence="8">
    <location>
        <position position="91"/>
    </location>
    <ligand>
        <name>shikimate</name>
        <dbReference type="ChEBI" id="CHEBI:36208"/>
    </ligand>
</feature>
<feature type="domain" description="SDH C-terminal" evidence="11">
    <location>
        <begin position="244"/>
        <end position="266"/>
    </location>
</feature>
<feature type="binding site" evidence="8">
    <location>
        <position position="244"/>
    </location>
    <ligand>
        <name>NADP(+)</name>
        <dbReference type="ChEBI" id="CHEBI:58349"/>
    </ligand>
</feature>
<feature type="active site" description="Proton acceptor" evidence="8">
    <location>
        <position position="69"/>
    </location>
</feature>
<protein>
    <recommendedName>
        <fullName evidence="2 8">Shikimate dehydrogenase (NADP(+))</fullName>
        <shortName evidence="8">SDH</shortName>
        <ecNumber evidence="2 8">1.1.1.25</ecNumber>
    </recommendedName>
</protein>
<dbReference type="PANTHER" id="PTHR21089:SF1">
    <property type="entry name" value="BIFUNCTIONAL 3-DEHYDROQUINATE DEHYDRATASE_SHIKIMATE DEHYDROGENASE, CHLOROPLASTIC"/>
    <property type="match status" value="1"/>
</dbReference>
<comment type="catalytic activity">
    <reaction evidence="7 8">
        <text>shikimate + NADP(+) = 3-dehydroshikimate + NADPH + H(+)</text>
        <dbReference type="Rhea" id="RHEA:17737"/>
        <dbReference type="ChEBI" id="CHEBI:15378"/>
        <dbReference type="ChEBI" id="CHEBI:16630"/>
        <dbReference type="ChEBI" id="CHEBI:36208"/>
        <dbReference type="ChEBI" id="CHEBI:57783"/>
        <dbReference type="ChEBI" id="CHEBI:58349"/>
        <dbReference type="EC" id="1.1.1.25"/>
    </reaction>
</comment>
<feature type="binding site" evidence="8">
    <location>
        <begin position="156"/>
        <end position="161"/>
    </location>
    <ligand>
        <name>NADP(+)</name>
        <dbReference type="ChEBI" id="CHEBI:58349"/>
    </ligand>
</feature>
<dbReference type="InterPro" id="IPR013708">
    <property type="entry name" value="Shikimate_DH-bd_N"/>
</dbReference>
<comment type="function">
    <text evidence="8">Involved in the biosynthesis of the chorismate, which leads to the biosynthesis of aromatic amino acids. Catalyzes the reversible NADPH linked reduction of 3-dehydroshikimate (DHSA) to yield shikimate (SA).</text>
</comment>
<dbReference type="InterPro" id="IPR022893">
    <property type="entry name" value="Shikimate_DH_fam"/>
</dbReference>
<dbReference type="NCBIfam" id="NF001312">
    <property type="entry name" value="PRK00258.1-4"/>
    <property type="match status" value="1"/>
</dbReference>
<dbReference type="GO" id="GO:0019632">
    <property type="term" value="P:shikimate metabolic process"/>
    <property type="evidence" value="ECO:0007669"/>
    <property type="project" value="InterPro"/>
</dbReference>
<dbReference type="SUPFAM" id="SSF53223">
    <property type="entry name" value="Aminoacid dehydrogenase-like, N-terminal domain"/>
    <property type="match status" value="1"/>
</dbReference>
<dbReference type="Pfam" id="PF08501">
    <property type="entry name" value="Shikimate_dh_N"/>
    <property type="match status" value="1"/>
</dbReference>
<dbReference type="Pfam" id="PF01488">
    <property type="entry name" value="Shikimate_DH"/>
    <property type="match status" value="1"/>
</dbReference>
<feature type="binding site" evidence="8">
    <location>
        <position position="251"/>
    </location>
    <ligand>
        <name>shikimate</name>
        <dbReference type="ChEBI" id="CHEBI:36208"/>
    </ligand>
</feature>
<evidence type="ECO:0000256" key="8">
    <source>
        <dbReference type="HAMAP-Rule" id="MF_00222"/>
    </source>
</evidence>
<dbReference type="PANTHER" id="PTHR21089">
    <property type="entry name" value="SHIKIMATE DEHYDROGENASE"/>
    <property type="match status" value="1"/>
</dbReference>
<dbReference type="HAMAP" id="MF_00222">
    <property type="entry name" value="Shikimate_DH_AroE"/>
    <property type="match status" value="1"/>
</dbReference>
<dbReference type="SUPFAM" id="SSF51735">
    <property type="entry name" value="NAD(P)-binding Rossmann-fold domains"/>
    <property type="match status" value="1"/>
</dbReference>
<organism evidence="12 13">
    <name type="scientific">Hartmannibacter diazotrophicus</name>
    <dbReference type="NCBI Taxonomy" id="1482074"/>
    <lineage>
        <taxon>Bacteria</taxon>
        <taxon>Pseudomonadati</taxon>
        <taxon>Pseudomonadota</taxon>
        <taxon>Alphaproteobacteria</taxon>
        <taxon>Hyphomicrobiales</taxon>
        <taxon>Pleomorphomonadaceae</taxon>
        <taxon>Hartmannibacter</taxon>
    </lineage>
</organism>
<sequence>MTKTHPRAGVIGWPVAHSRSPIIHRSWLDAYGIDGSYDLIPVPPQEIASFLANFADSGFVGANVTLPHKEAAFAAVGERCDPAARALGAVNTIWLEDGLLYGANTDVTGFLANLDTSAPGWDRDAGPALVLGAGGAARAIVHGLASRGFAPIHVVNRTEEKAEAVAAQFPGVARAAAWSNIALLVPTARIIVNTTSLGMKGQPDLVIDLSRARPDAVVSDTVYVPLETPLLREARRNGLVAVDGLGMLLHQAVPGFARWFGVTPKVTPELRDLILSDLGVAA</sequence>